<evidence type="ECO:0000259" key="2">
    <source>
        <dbReference type="PROSITE" id="PS50835"/>
    </source>
</evidence>
<evidence type="ECO:0000313" key="4">
    <source>
        <dbReference type="Proteomes" id="UP000193334"/>
    </source>
</evidence>
<evidence type="ECO:0000256" key="1">
    <source>
        <dbReference type="SAM" id="SignalP"/>
    </source>
</evidence>
<dbReference type="InterPro" id="IPR013320">
    <property type="entry name" value="ConA-like_dom_sf"/>
</dbReference>
<dbReference type="EMBL" id="CP021023">
    <property type="protein sequence ID" value="ARN56143.1"/>
    <property type="molecule type" value="Genomic_DNA"/>
</dbReference>
<feature type="chain" id="PRO_5013207292" evidence="1">
    <location>
        <begin position="21"/>
        <end position="879"/>
    </location>
</feature>
<dbReference type="SUPFAM" id="SSF48726">
    <property type="entry name" value="Immunoglobulin"/>
    <property type="match status" value="1"/>
</dbReference>
<dbReference type="InterPro" id="IPR007110">
    <property type="entry name" value="Ig-like_dom"/>
</dbReference>
<dbReference type="Pfam" id="PF13385">
    <property type="entry name" value="Laminin_G_3"/>
    <property type="match status" value="1"/>
</dbReference>
<keyword evidence="4" id="KW-1185">Reference proteome</keyword>
<keyword evidence="1" id="KW-0732">Signal</keyword>
<name>A0A1W6LK74_9BACT</name>
<dbReference type="InterPro" id="IPR013783">
    <property type="entry name" value="Ig-like_fold"/>
</dbReference>
<accession>A0A1W6LK74</accession>
<organism evidence="3 4">
    <name type="scientific">Sedimentisphaera salicampi</name>
    <dbReference type="NCBI Taxonomy" id="1941349"/>
    <lineage>
        <taxon>Bacteria</taxon>
        <taxon>Pseudomonadati</taxon>
        <taxon>Planctomycetota</taxon>
        <taxon>Phycisphaerae</taxon>
        <taxon>Sedimentisphaerales</taxon>
        <taxon>Sedimentisphaeraceae</taxon>
        <taxon>Sedimentisphaera</taxon>
    </lineage>
</organism>
<dbReference type="InterPro" id="IPR003598">
    <property type="entry name" value="Ig_sub2"/>
</dbReference>
<dbReference type="Pfam" id="PF07679">
    <property type="entry name" value="I-set"/>
    <property type="match status" value="1"/>
</dbReference>
<evidence type="ECO:0000313" key="3">
    <source>
        <dbReference type="EMBL" id="ARN56143.1"/>
    </source>
</evidence>
<dbReference type="CDD" id="cd00096">
    <property type="entry name" value="Ig"/>
    <property type="match status" value="1"/>
</dbReference>
<dbReference type="SMART" id="SM00409">
    <property type="entry name" value="IG"/>
    <property type="match status" value="1"/>
</dbReference>
<dbReference type="Proteomes" id="UP000193334">
    <property type="component" value="Chromosome"/>
</dbReference>
<feature type="domain" description="Ig-like" evidence="2">
    <location>
        <begin position="497"/>
        <end position="578"/>
    </location>
</feature>
<dbReference type="InterPro" id="IPR036179">
    <property type="entry name" value="Ig-like_dom_sf"/>
</dbReference>
<sequence precursor="true">MKKYLFVLLMAMFAAGPAWADSVNGPGNLEWDDPLTWGSGTVPDIGTNIWYNVGDDNQTTIHVRDGVDAVCNHLYMSNGGNSNEEVIVYEGGTLTIDKYSWLGRWGDNAGNHTNHDLKIFGGEVTINNANGDTYGLRVPEPNKGGSWDNDLVIDGGSLEILNGGGIILGNDAQNLKESLDLDVSTLSVTNGYIDAEGAIYCEESNASIALNYGYVTSGGRFTFDDQGTNSPATVDVTYGLIQGSPVEFGGNGASTVNLNSGYIISEGELLTTNYGTSVANLNGGMLWSKGGIDLINSSQNTFNIGEGFMVIDALTESQKLILDSCITEGYISASDGVSDVYYVEYPETSAGAEDGFHAVSVVEPSFALPDTVEDGQTGVSIDGTLTWQTGRDIGAPSTDGSMITASYASANPDITNHTLYLSESFGKLAACEPNDASVGEVDTGIVQGTFPASTTSYSLDGVVERDKTYYWRVDETLSTGEVIPSKIYSFETEKSFPSFVEGEELEDVWVDAGTNVEFSVAVDSISPETYQWYKDGAELTGETSATLSLPAVSLADEAVYKCEVTNAAGTVSQEAMLTVKRQVLDLPFEGSLSELASGYDAFVNGNEGETGSAAYDTGKVGQAYDFQRVDTAGDPNNPQFVYNALELADSNDLNFYKYGYTINYWVKADSVVPYEQDVTGWWQTIFAKEWRFDGEGEGSGRFGLVNQINSFELYHQRRDTSAWTFADIDDLYDNWHMVTFVFDGDPYADDPEDPESEPVKHAYLYVNGELVSTDTEPADEYTETHPIPFVLGQEIHLNSNDEFDREYTSEFFGALDEFQAWNYPKSREEIAQMYVDIEGGNICTEQLEYDFDDDCKVGLSDLAVFAADWMRCNLVPLCE</sequence>
<dbReference type="RefSeq" id="WP_085754857.1">
    <property type="nucleotide sequence ID" value="NZ_CP021023.1"/>
</dbReference>
<dbReference type="PROSITE" id="PS50835">
    <property type="entry name" value="IG_LIKE"/>
    <property type="match status" value="1"/>
</dbReference>
<dbReference type="InterPro" id="IPR013098">
    <property type="entry name" value="Ig_I-set"/>
</dbReference>
<dbReference type="STRING" id="1941349.STSP1_00514"/>
<dbReference type="AlphaFoldDB" id="A0A1W6LK74"/>
<dbReference type="Gene3D" id="2.60.40.10">
    <property type="entry name" value="Immunoglobulins"/>
    <property type="match status" value="1"/>
</dbReference>
<dbReference type="Gene3D" id="2.60.120.200">
    <property type="match status" value="1"/>
</dbReference>
<dbReference type="KEGG" id="pbp:STSP1_00514"/>
<protein>
    <submittedName>
        <fullName evidence="3">Immunoglobulin I-set domain protein</fullName>
    </submittedName>
</protein>
<feature type="signal peptide" evidence="1">
    <location>
        <begin position="1"/>
        <end position="20"/>
    </location>
</feature>
<reference evidence="4" key="1">
    <citation type="submission" date="2017-04" db="EMBL/GenBank/DDBJ databases">
        <title>Comparative genomics and description of representatives of a novel lineage of planctomycetes thriving in anoxic sediments.</title>
        <authorList>
            <person name="Spring S."/>
            <person name="Bunk B."/>
            <person name="Sproer C."/>
        </authorList>
    </citation>
    <scope>NUCLEOTIDE SEQUENCE [LARGE SCALE GENOMIC DNA]</scope>
    <source>
        <strain evidence="4">ST-PulAB-D4</strain>
    </source>
</reference>
<dbReference type="SMART" id="SM00408">
    <property type="entry name" value="IGc2"/>
    <property type="match status" value="1"/>
</dbReference>
<dbReference type="SUPFAM" id="SSF49899">
    <property type="entry name" value="Concanavalin A-like lectins/glucanases"/>
    <property type="match status" value="1"/>
</dbReference>
<dbReference type="InterPro" id="IPR003599">
    <property type="entry name" value="Ig_sub"/>
</dbReference>
<gene>
    <name evidence="3" type="ORF">STSP1_00514</name>
</gene>
<proteinExistence type="predicted"/>